<sequence length="76" mass="8281">MSKIHSCWVELGCSSRLMAGTAKYSTDTSMETRRSGSIRTTKAVHSVRPARGPVEIEAEAEVEVEVEVMAVNIRAS</sequence>
<dbReference type="AlphaFoldDB" id="A0A499UWH7"/>
<protein>
    <submittedName>
        <fullName evidence="2">Uncharacterized protein</fullName>
    </submittedName>
</protein>
<organism evidence="2 3">
    <name type="scientific">Streptomyces antimycoticus</name>
    <dbReference type="NCBI Taxonomy" id="68175"/>
    <lineage>
        <taxon>Bacteria</taxon>
        <taxon>Bacillati</taxon>
        <taxon>Actinomycetota</taxon>
        <taxon>Actinomycetes</taxon>
        <taxon>Kitasatosporales</taxon>
        <taxon>Streptomycetaceae</taxon>
        <taxon>Streptomyces</taxon>
        <taxon>Streptomyces violaceusniger group</taxon>
    </lineage>
</organism>
<reference evidence="2 3" key="1">
    <citation type="journal article" date="2020" name="Int. J. Syst. Evol. Microbiol.">
        <title>Reclassification of Streptomyces castelarensis and Streptomyces sporoclivatus as later heterotypic synonyms of Streptomyces antimycoticus.</title>
        <authorList>
            <person name="Komaki H."/>
            <person name="Tamura T."/>
        </authorList>
    </citation>
    <scope>NUCLEOTIDE SEQUENCE [LARGE SCALE GENOMIC DNA]</scope>
    <source>
        <strain evidence="2 3">NBRC 100767</strain>
    </source>
</reference>
<evidence type="ECO:0000256" key="1">
    <source>
        <dbReference type="SAM" id="MobiDB-lite"/>
    </source>
</evidence>
<accession>A0A499UWH7</accession>
<feature type="region of interest" description="Disordered" evidence="1">
    <location>
        <begin position="24"/>
        <end position="46"/>
    </location>
</feature>
<evidence type="ECO:0000313" key="3">
    <source>
        <dbReference type="Proteomes" id="UP000463951"/>
    </source>
</evidence>
<gene>
    <name evidence="2" type="ORF">SSPO_034640</name>
</gene>
<proteinExistence type="predicted"/>
<feature type="compositionally biased region" description="Polar residues" evidence="1">
    <location>
        <begin position="24"/>
        <end position="40"/>
    </location>
</feature>
<dbReference type="Proteomes" id="UP000463951">
    <property type="component" value="Chromosome"/>
</dbReference>
<dbReference type="EMBL" id="AP019620">
    <property type="protein sequence ID" value="BBJ40746.1"/>
    <property type="molecule type" value="Genomic_DNA"/>
</dbReference>
<name>A0A499UWH7_9ACTN</name>
<evidence type="ECO:0000313" key="2">
    <source>
        <dbReference type="EMBL" id="BBJ40746.1"/>
    </source>
</evidence>